<dbReference type="InterPro" id="IPR004507">
    <property type="entry name" value="UbiX-like"/>
</dbReference>
<evidence type="ECO:0000256" key="1">
    <source>
        <dbReference type="ARBA" id="ARBA00022602"/>
    </source>
</evidence>
<proteinExistence type="inferred from homology"/>
<dbReference type="InterPro" id="IPR003382">
    <property type="entry name" value="Flavoprotein"/>
</dbReference>
<evidence type="ECO:0000256" key="4">
    <source>
        <dbReference type="ARBA" id="ARBA00022679"/>
    </source>
</evidence>
<evidence type="ECO:0000256" key="3">
    <source>
        <dbReference type="ARBA" id="ARBA00022643"/>
    </source>
</evidence>
<keyword evidence="10" id="KW-1185">Reference proteome</keyword>
<dbReference type="EC" id="2.5.1.129" evidence="7"/>
<comment type="similarity">
    <text evidence="6 7">Belongs to the UbiX/PAD1 family.</text>
</comment>
<dbReference type="KEGG" id="ptx:ABW99_07675"/>
<evidence type="ECO:0000313" key="10">
    <source>
        <dbReference type="Proteomes" id="UP000036700"/>
    </source>
</evidence>
<keyword evidence="1 7" id="KW-0637">Prenyltransferase</keyword>
<protein>
    <recommendedName>
        <fullName evidence="7">Flavin prenyltransferase UbiX</fullName>
        <ecNumber evidence="7">2.5.1.129</ecNumber>
    </recommendedName>
</protein>
<sequence length="210" mass="22457">MTAAVPRTRLVVGISGASGFVYGARLLELLRTLDVETHLVITRAAQLTMAHETDYKLADIVARADVYHRADNVAASIASGSFRTLGMIVAPCSMKTLAEIACGASSSLLTRAADVTLKERRPLVLLARETPLTLAHLRNMLSITEMGGIVAPPVPAFYARPASLAQMVDHTLGRALDLFGLDAGTALRWGETDTDSPICKQHPSITKEHA</sequence>
<evidence type="ECO:0000256" key="2">
    <source>
        <dbReference type="ARBA" id="ARBA00022630"/>
    </source>
</evidence>
<feature type="binding site" evidence="7">
    <location>
        <position position="42"/>
    </location>
    <ligand>
        <name>FMN</name>
        <dbReference type="ChEBI" id="CHEBI:58210"/>
    </ligand>
</feature>
<feature type="binding site" evidence="7">
    <location>
        <begin position="16"/>
        <end position="18"/>
    </location>
    <ligand>
        <name>FMN</name>
        <dbReference type="ChEBI" id="CHEBI:58210"/>
    </ligand>
</feature>
<feature type="domain" description="Flavoprotein" evidence="8">
    <location>
        <begin position="9"/>
        <end position="176"/>
    </location>
</feature>
<dbReference type="GO" id="GO:0016831">
    <property type="term" value="F:carboxy-lyase activity"/>
    <property type="evidence" value="ECO:0007669"/>
    <property type="project" value="TreeGrafter"/>
</dbReference>
<dbReference type="NCBIfam" id="TIGR00421">
    <property type="entry name" value="ubiX_pad"/>
    <property type="match status" value="1"/>
</dbReference>
<dbReference type="HAMAP" id="MF_01984">
    <property type="entry name" value="ubiX_pad"/>
    <property type="match status" value="1"/>
</dbReference>
<dbReference type="InterPro" id="IPR036551">
    <property type="entry name" value="Flavin_trans-like"/>
</dbReference>
<evidence type="ECO:0000313" key="9">
    <source>
        <dbReference type="EMBL" id="AKJ68107.1"/>
    </source>
</evidence>
<dbReference type="AlphaFoldDB" id="A0A0G3ES07"/>
<evidence type="ECO:0000259" key="8">
    <source>
        <dbReference type="Pfam" id="PF02441"/>
    </source>
</evidence>
<dbReference type="STRING" id="445709.ABW99_07675"/>
<reference evidence="10" key="1">
    <citation type="submission" date="2015-06" db="EMBL/GenBank/DDBJ databases">
        <authorList>
            <person name="Lim Y.L."/>
            <person name="Ee R."/>
            <person name="Yong D."/>
            <person name="How K.Y."/>
            <person name="Yin W.F."/>
            <person name="Chan K.G."/>
        </authorList>
    </citation>
    <scope>NUCLEOTIDE SEQUENCE [LARGE SCALE GENOMIC DNA]</scope>
    <source>
        <strain evidence="10">DSM 25325</strain>
    </source>
</reference>
<feature type="binding site" evidence="7">
    <location>
        <position position="174"/>
    </location>
    <ligand>
        <name>dimethylallyl phosphate</name>
        <dbReference type="ChEBI" id="CHEBI:88052"/>
    </ligand>
</feature>
<comment type="function">
    <text evidence="7">Flavin prenyltransferase that catalyzes the synthesis of the prenylated FMN cofactor (prenyl-FMN) for 4-hydroxy-3-polyprenylbenzoic acid decarboxylase UbiD. The prenyltransferase is metal-independent and links a dimethylallyl moiety from dimethylallyl monophosphate (DMAP) to the flavin N5 and C6 atoms of FMN.</text>
</comment>
<comment type="catalytic activity">
    <reaction evidence="5 7">
        <text>dimethylallyl phosphate + FMNH2 = prenylated FMNH2 + phosphate</text>
        <dbReference type="Rhea" id="RHEA:37743"/>
        <dbReference type="ChEBI" id="CHEBI:43474"/>
        <dbReference type="ChEBI" id="CHEBI:57618"/>
        <dbReference type="ChEBI" id="CHEBI:87467"/>
        <dbReference type="ChEBI" id="CHEBI:88052"/>
        <dbReference type="EC" id="2.5.1.129"/>
    </reaction>
</comment>
<dbReference type="NCBIfam" id="NF004685">
    <property type="entry name" value="PRK06029.1"/>
    <property type="match status" value="1"/>
</dbReference>
<feature type="binding site" evidence="7">
    <location>
        <position position="158"/>
    </location>
    <ligand>
        <name>dimethylallyl phosphate</name>
        <dbReference type="ChEBI" id="CHEBI:88052"/>
    </ligand>
</feature>
<accession>A0A0G3ES07</accession>
<evidence type="ECO:0000256" key="5">
    <source>
        <dbReference type="ARBA" id="ARBA00050612"/>
    </source>
</evidence>
<dbReference type="Proteomes" id="UP000036700">
    <property type="component" value="Chromosome"/>
</dbReference>
<evidence type="ECO:0000256" key="6">
    <source>
        <dbReference type="ARBA" id="ARBA00060793"/>
    </source>
</evidence>
<feature type="binding site" evidence="7">
    <location>
        <begin position="93"/>
        <end position="96"/>
    </location>
    <ligand>
        <name>FMN</name>
        <dbReference type="ChEBI" id="CHEBI:58210"/>
    </ligand>
</feature>
<dbReference type="Pfam" id="PF02441">
    <property type="entry name" value="Flavoprotein"/>
    <property type="match status" value="1"/>
</dbReference>
<gene>
    <name evidence="7" type="primary">ubiX</name>
    <name evidence="9" type="ORF">ABW99_07675</name>
</gene>
<keyword evidence="3 7" id="KW-0288">FMN</keyword>
<keyword evidence="4 7" id="KW-0808">Transferase</keyword>
<feature type="binding site" evidence="7">
    <location>
        <position position="128"/>
    </location>
    <ligand>
        <name>FMN</name>
        <dbReference type="ChEBI" id="CHEBI:58210"/>
    </ligand>
</feature>
<dbReference type="FunFam" id="3.40.50.1950:FF:000001">
    <property type="entry name" value="Flavin prenyltransferase UbiX"/>
    <property type="match status" value="1"/>
</dbReference>
<dbReference type="EMBL" id="CP011568">
    <property type="protein sequence ID" value="AKJ68107.1"/>
    <property type="molecule type" value="Genomic_DNA"/>
</dbReference>
<dbReference type="SUPFAM" id="SSF52507">
    <property type="entry name" value="Homo-oligomeric flavin-containing Cys decarboxylases, HFCD"/>
    <property type="match status" value="1"/>
</dbReference>
<keyword evidence="2 7" id="KW-0285">Flavoprotein</keyword>
<name>A0A0G3ES07_9BURK</name>
<organism evidence="9 10">
    <name type="scientific">Pandoraea thiooxydans</name>
    <dbReference type="NCBI Taxonomy" id="445709"/>
    <lineage>
        <taxon>Bacteria</taxon>
        <taxon>Pseudomonadati</taxon>
        <taxon>Pseudomonadota</taxon>
        <taxon>Betaproteobacteria</taxon>
        <taxon>Burkholderiales</taxon>
        <taxon>Burkholderiaceae</taxon>
        <taxon>Pandoraea</taxon>
    </lineage>
</organism>
<dbReference type="PANTHER" id="PTHR43374">
    <property type="entry name" value="FLAVIN PRENYLTRANSFERASE"/>
    <property type="match status" value="1"/>
</dbReference>
<dbReference type="Gene3D" id="3.40.50.1950">
    <property type="entry name" value="Flavin prenyltransferase-like"/>
    <property type="match status" value="1"/>
</dbReference>
<dbReference type="GO" id="GO:0106141">
    <property type="term" value="F:flavin prenyltransferase activity"/>
    <property type="evidence" value="ECO:0007669"/>
    <property type="project" value="UniProtKB-EC"/>
</dbReference>
<dbReference type="PATRIC" id="fig|445709.3.peg.1637"/>
<comment type="caution">
    <text evidence="7">Lacks conserved residue(s) required for the propagation of feature annotation.</text>
</comment>
<evidence type="ECO:0000256" key="7">
    <source>
        <dbReference type="HAMAP-Rule" id="MF_01984"/>
    </source>
</evidence>
<dbReference type="PANTHER" id="PTHR43374:SF1">
    <property type="entry name" value="FLAVIN PRENYLTRANSFERASE PAD1, MITOCHONDRIAL"/>
    <property type="match status" value="1"/>
</dbReference>